<sequence length="116" mass="13027">MADTTPRLKRIKEQIRELASLAASDQAEAARRLAEELNAELDQALQESTTRPANAAPPRHSPPKAPRDDVARCPICSLRSFRFQKGTVRESPKEEGRYEGFYRCQSCAHEAWCDIG</sequence>
<evidence type="ECO:0000256" key="1">
    <source>
        <dbReference type="SAM" id="MobiDB-lite"/>
    </source>
</evidence>
<gene>
    <name evidence="2" type="ORF">HOP52_07310</name>
</gene>
<evidence type="ECO:0000313" key="2">
    <source>
        <dbReference type="EMBL" id="MCG6657569.1"/>
    </source>
</evidence>
<evidence type="ECO:0008006" key="4">
    <source>
        <dbReference type="Google" id="ProtNLM"/>
    </source>
</evidence>
<evidence type="ECO:0000313" key="3">
    <source>
        <dbReference type="Proteomes" id="UP000814385"/>
    </source>
</evidence>
<accession>A0ABS9P7X6</accession>
<dbReference type="EMBL" id="JABFUC010000005">
    <property type="protein sequence ID" value="MCG6657569.1"/>
    <property type="molecule type" value="Genomic_DNA"/>
</dbReference>
<name>A0ABS9P7X6_9GAMM</name>
<dbReference type="Proteomes" id="UP000814385">
    <property type="component" value="Unassembled WGS sequence"/>
</dbReference>
<reference evidence="2 3" key="1">
    <citation type="submission" date="2020-05" db="EMBL/GenBank/DDBJ databases">
        <title>Comparative genomic analysis of denitrifying bacteria from Halomonas genus.</title>
        <authorList>
            <person name="Wang L."/>
            <person name="Shao Z."/>
        </authorList>
    </citation>
    <scope>NUCLEOTIDE SEQUENCE [LARGE SCALE GENOMIC DNA]</scope>
    <source>
        <strain evidence="2 3">A4</strain>
    </source>
</reference>
<feature type="region of interest" description="Disordered" evidence="1">
    <location>
        <begin position="38"/>
        <end position="69"/>
    </location>
</feature>
<organism evidence="2 3">
    <name type="scientific">Billgrantia campisalis</name>
    <dbReference type="NCBI Taxonomy" id="74661"/>
    <lineage>
        <taxon>Bacteria</taxon>
        <taxon>Pseudomonadati</taxon>
        <taxon>Pseudomonadota</taxon>
        <taxon>Gammaproteobacteria</taxon>
        <taxon>Oceanospirillales</taxon>
        <taxon>Halomonadaceae</taxon>
        <taxon>Billgrantia</taxon>
    </lineage>
</organism>
<proteinExistence type="predicted"/>
<comment type="caution">
    <text evidence="2">The sequence shown here is derived from an EMBL/GenBank/DDBJ whole genome shotgun (WGS) entry which is preliminary data.</text>
</comment>
<dbReference type="RefSeq" id="WP_238976714.1">
    <property type="nucleotide sequence ID" value="NZ_JABFUC010000005.1"/>
</dbReference>
<protein>
    <recommendedName>
        <fullName evidence="4">TFIIS-type domain-containing protein</fullName>
    </recommendedName>
</protein>
<keyword evidence="3" id="KW-1185">Reference proteome</keyword>